<dbReference type="GO" id="GO:0006508">
    <property type="term" value="P:proteolysis"/>
    <property type="evidence" value="ECO:0007669"/>
    <property type="project" value="UniProtKB-KW"/>
</dbReference>
<dbReference type="SUPFAM" id="SSF53098">
    <property type="entry name" value="Ribonuclease H-like"/>
    <property type="match status" value="1"/>
</dbReference>
<dbReference type="Pfam" id="PF17921">
    <property type="entry name" value="Integrase_H2C2"/>
    <property type="match status" value="1"/>
</dbReference>
<keyword evidence="3" id="KW-0378">Hydrolase</keyword>
<dbReference type="FunFam" id="1.10.340.70:FF:000003">
    <property type="entry name" value="Protein CBG25708"/>
    <property type="match status" value="1"/>
</dbReference>
<proteinExistence type="predicted"/>
<dbReference type="Gene3D" id="4.10.60.10">
    <property type="entry name" value="Zinc finger, CCHC-type"/>
    <property type="match status" value="1"/>
</dbReference>
<dbReference type="EMBL" id="ML136674">
    <property type="protein sequence ID" value="RVE55527.1"/>
    <property type="molecule type" value="Genomic_DNA"/>
</dbReference>
<evidence type="ECO:0000256" key="5">
    <source>
        <dbReference type="ARBA" id="ARBA00039658"/>
    </source>
</evidence>
<feature type="domain" description="Integrase catalytic" evidence="8">
    <location>
        <begin position="743"/>
        <end position="912"/>
    </location>
</feature>
<dbReference type="PANTHER" id="PTHR37984">
    <property type="entry name" value="PROTEIN CBG26694"/>
    <property type="match status" value="1"/>
</dbReference>
<dbReference type="InterPro" id="IPR050951">
    <property type="entry name" value="Retrovirus_Pol_polyprotein"/>
</dbReference>
<dbReference type="InterPro" id="IPR041577">
    <property type="entry name" value="RT_RNaseH_2"/>
</dbReference>
<dbReference type="Proteomes" id="UP000283210">
    <property type="component" value="Unassembled WGS sequence"/>
</dbReference>
<reference evidence="9 10" key="1">
    <citation type="submission" date="2018-11" db="EMBL/GenBank/DDBJ databases">
        <authorList>
            <person name="Lopez-Roques C."/>
            <person name="Donnadieu C."/>
            <person name="Bouchez O."/>
            <person name="Klopp C."/>
            <person name="Cabau C."/>
            <person name="Zahm M."/>
        </authorList>
    </citation>
    <scope>NUCLEOTIDE SEQUENCE [LARGE SCALE GENOMIC DNA]</scope>
    <source>
        <strain evidence="9">RS831</strain>
        <tissue evidence="9">Whole body</tissue>
    </source>
</reference>
<dbReference type="InterPro" id="IPR012337">
    <property type="entry name" value="RNaseH-like_sf"/>
</dbReference>
<gene>
    <name evidence="9" type="ORF">OJAV_G00235410</name>
</gene>
<dbReference type="FunFam" id="3.10.20.370:FF:000001">
    <property type="entry name" value="Retrovirus-related Pol polyprotein from transposon 17.6-like protein"/>
    <property type="match status" value="1"/>
</dbReference>
<dbReference type="CDD" id="cd09274">
    <property type="entry name" value="RNase_HI_RT_Ty3"/>
    <property type="match status" value="1"/>
</dbReference>
<evidence type="ECO:0000313" key="9">
    <source>
        <dbReference type="EMBL" id="RVE55527.1"/>
    </source>
</evidence>
<evidence type="ECO:0000259" key="8">
    <source>
        <dbReference type="PROSITE" id="PS50994"/>
    </source>
</evidence>
<dbReference type="PANTHER" id="PTHR37984:SF9">
    <property type="entry name" value="INTEGRASE CATALYTIC DOMAIN-CONTAINING PROTEIN"/>
    <property type="match status" value="1"/>
</dbReference>
<dbReference type="Gene3D" id="3.30.70.270">
    <property type="match status" value="1"/>
</dbReference>
<dbReference type="PROSITE" id="PS50994">
    <property type="entry name" value="INTEGRASE"/>
    <property type="match status" value="1"/>
</dbReference>
<dbReference type="InterPro" id="IPR001995">
    <property type="entry name" value="Peptidase_A2_cat"/>
</dbReference>
<evidence type="ECO:0000313" key="10">
    <source>
        <dbReference type="Proteomes" id="UP000283210"/>
    </source>
</evidence>
<dbReference type="Gene3D" id="2.40.70.10">
    <property type="entry name" value="Acid Proteases"/>
    <property type="match status" value="1"/>
</dbReference>
<keyword evidence="10" id="KW-1185">Reference proteome</keyword>
<feature type="region of interest" description="Disordered" evidence="6">
    <location>
        <begin position="943"/>
        <end position="978"/>
    </location>
</feature>
<evidence type="ECO:0000256" key="4">
    <source>
        <dbReference type="ARBA" id="ARBA00023125"/>
    </source>
</evidence>
<feature type="compositionally biased region" description="Acidic residues" evidence="6">
    <location>
        <begin position="960"/>
        <end position="969"/>
    </location>
</feature>
<keyword evidence="4" id="KW-0238">DNA-binding</keyword>
<evidence type="ECO:0000256" key="3">
    <source>
        <dbReference type="ARBA" id="ARBA00022801"/>
    </source>
</evidence>
<keyword evidence="1" id="KW-0645">Protease</keyword>
<dbReference type="Pfam" id="PF00665">
    <property type="entry name" value="rve"/>
    <property type="match status" value="1"/>
</dbReference>
<dbReference type="PROSITE" id="PS50175">
    <property type="entry name" value="ASP_PROT_RETROV"/>
    <property type="match status" value="1"/>
</dbReference>
<dbReference type="InterPro" id="IPR043502">
    <property type="entry name" value="DNA/RNA_pol_sf"/>
</dbReference>
<evidence type="ECO:0000256" key="1">
    <source>
        <dbReference type="ARBA" id="ARBA00022670"/>
    </source>
</evidence>
<dbReference type="GO" id="GO:0015074">
    <property type="term" value="P:DNA integration"/>
    <property type="evidence" value="ECO:0007669"/>
    <property type="project" value="InterPro"/>
</dbReference>
<dbReference type="SUPFAM" id="SSF57756">
    <property type="entry name" value="Retrovirus zinc finger-like domains"/>
    <property type="match status" value="1"/>
</dbReference>
<protein>
    <recommendedName>
        <fullName evidence="5">Gypsy retrotransposon integrase-like protein 1</fullName>
    </recommendedName>
</protein>
<reference evidence="9 10" key="2">
    <citation type="submission" date="2019-01" db="EMBL/GenBank/DDBJ databases">
        <title>A chromosome length genome reference of the Java medaka (oryzias javanicus).</title>
        <authorList>
            <person name="Herpin A."/>
            <person name="Takehana Y."/>
            <person name="Naruse K."/>
            <person name="Ansai S."/>
            <person name="Kawaguchi M."/>
        </authorList>
    </citation>
    <scope>NUCLEOTIDE SEQUENCE [LARGE SCALE GENOMIC DNA]</scope>
    <source>
        <strain evidence="9">RS831</strain>
        <tissue evidence="9">Whole body</tissue>
    </source>
</reference>
<accession>A0A3S2TUF7</accession>
<name>A0A3S2TUF7_ORYJA</name>
<dbReference type="Gene3D" id="3.10.20.370">
    <property type="match status" value="1"/>
</dbReference>
<dbReference type="InterPro" id="IPR001878">
    <property type="entry name" value="Znf_CCHC"/>
</dbReference>
<dbReference type="SMART" id="SM00343">
    <property type="entry name" value="ZnF_C2HC"/>
    <property type="match status" value="2"/>
</dbReference>
<dbReference type="InterPro" id="IPR043128">
    <property type="entry name" value="Rev_trsase/Diguanyl_cyclase"/>
</dbReference>
<dbReference type="InterPro" id="IPR036875">
    <property type="entry name" value="Znf_CCHC_sf"/>
</dbReference>
<sequence length="1005" mass="114005">MSRFQVPPPEKFTFKADDWPKWIKRFERFRIASGLETQAEENQVNALIYSMGEEAEDIWVSLRLSPEEEADFHTVKTRLDAHFVARRNIIFERAKFNQRQQEMGETVDSFHTALQCLAEHCGYGALHSEMVRDRFVVGLKDKRLSEQLQMDPELTLEKAVNRARQSEQVKKQQEMLNCNFRADVHVDGVHARQQGGARARANAQQYRQKVKKSAQETITQCMRCGDSKGHSMQQCPAREAVCNQCRKKGHYARVCRSKKSKDMKIAMVTEDSGEDGAAFLGSMSDKDTLSPWITEVKVDNHSTVFKIDTGADVTAVSETLYNDRQFGKLEKPSKVLRGPGGTRLQVKEAGVTLNDKCEFSKNKIKFLGQIIEASGVSPDPEKVKAITAMQEPSNVSEVRRFLGMANHLGKFLPHLAEKTRPLRDLLKKSNMWSWGSQQQKAFESIRADLSTPPGLALYNPNAETLVSADSSSYGMGAVLLQKQEEDGWKPVAYASRALSDTEQRYAQIEKEALALTWACERFQEFLIGKSFHMETDHKPLVPLLGSKRLDELPPRIQRLRMRLMRFAFTISHVAGKNIATADVLSRAPVGEKDSDLSEEDINLYVDAVMSSLPATESRLQQIKTHQENDIIIRQLKKCCVEGWPDKFLADRSLQPYLQFSGDLSVHSGLLLYGSRIVIPASLRKDILSKLHEGHLGITKCRARAKQSVWWPGLSKDLTTMIEQCDVCARERTNMKETLLPTEFPTRPWSMVGADLFQFGSQQYLILVDYHSRYFEVAKLTSTTSEGVVEHFKSVFARHGIPDEVRSDNGPQFSSEHFCKFARSWNFRHVTSSPHFPQSNANGYSPAELLMGRRIGTTVPVITSQLNPGGADMKRLRETEQKYRYKLQQNYNSRHRAHDLSQLQPGDHVWVKGLQERGTVVSAADTPRSYVVETPKGVLRRNRYHLSPTPVAPDTPVISPPEEDNTDPEEDRVLETHNPVLERRFPVRARAPPAYLKDYVCSNNRN</sequence>
<dbReference type="GO" id="GO:0004190">
    <property type="term" value="F:aspartic-type endopeptidase activity"/>
    <property type="evidence" value="ECO:0007669"/>
    <property type="project" value="UniProtKB-KW"/>
</dbReference>
<dbReference type="Pfam" id="PF17919">
    <property type="entry name" value="RT_RNaseH_2"/>
    <property type="match status" value="1"/>
</dbReference>
<dbReference type="GO" id="GO:0003677">
    <property type="term" value="F:DNA binding"/>
    <property type="evidence" value="ECO:0007669"/>
    <property type="project" value="UniProtKB-KW"/>
</dbReference>
<evidence type="ECO:0000256" key="2">
    <source>
        <dbReference type="ARBA" id="ARBA00022750"/>
    </source>
</evidence>
<evidence type="ECO:0000259" key="7">
    <source>
        <dbReference type="PROSITE" id="PS50175"/>
    </source>
</evidence>
<keyword evidence="2" id="KW-0064">Aspartyl protease</keyword>
<dbReference type="Gene3D" id="3.30.420.10">
    <property type="entry name" value="Ribonuclease H-like superfamily/Ribonuclease H"/>
    <property type="match status" value="1"/>
</dbReference>
<dbReference type="SUPFAM" id="SSF50630">
    <property type="entry name" value="Acid proteases"/>
    <property type="match status" value="1"/>
</dbReference>
<dbReference type="Gene3D" id="1.10.340.70">
    <property type="match status" value="1"/>
</dbReference>
<feature type="domain" description="Peptidase A2" evidence="7">
    <location>
        <begin position="303"/>
        <end position="341"/>
    </location>
</feature>
<organism evidence="9 10">
    <name type="scientific">Oryzias javanicus</name>
    <name type="common">Javanese ricefish</name>
    <name type="synonym">Aplocheilus javanicus</name>
    <dbReference type="NCBI Taxonomy" id="123683"/>
    <lineage>
        <taxon>Eukaryota</taxon>
        <taxon>Metazoa</taxon>
        <taxon>Chordata</taxon>
        <taxon>Craniata</taxon>
        <taxon>Vertebrata</taxon>
        <taxon>Euteleostomi</taxon>
        <taxon>Actinopterygii</taxon>
        <taxon>Neopterygii</taxon>
        <taxon>Teleostei</taxon>
        <taxon>Neoteleostei</taxon>
        <taxon>Acanthomorphata</taxon>
        <taxon>Ovalentaria</taxon>
        <taxon>Atherinomorphae</taxon>
        <taxon>Beloniformes</taxon>
        <taxon>Adrianichthyidae</taxon>
        <taxon>Oryziinae</taxon>
        <taxon>Oryzias</taxon>
    </lineage>
</organism>
<dbReference type="InterPro" id="IPR041588">
    <property type="entry name" value="Integrase_H2C2"/>
</dbReference>
<dbReference type="SUPFAM" id="SSF56672">
    <property type="entry name" value="DNA/RNA polymerases"/>
    <property type="match status" value="1"/>
</dbReference>
<dbReference type="InterPro" id="IPR001584">
    <property type="entry name" value="Integrase_cat-core"/>
</dbReference>
<dbReference type="AlphaFoldDB" id="A0A3S2TUF7"/>
<dbReference type="FunFam" id="3.30.70.270:FF:000023">
    <property type="entry name" value="Pol"/>
    <property type="match status" value="1"/>
</dbReference>
<evidence type="ECO:0000256" key="6">
    <source>
        <dbReference type="SAM" id="MobiDB-lite"/>
    </source>
</evidence>
<dbReference type="OrthoDB" id="775972at2759"/>
<dbReference type="GO" id="GO:0008270">
    <property type="term" value="F:zinc ion binding"/>
    <property type="evidence" value="ECO:0007669"/>
    <property type="project" value="InterPro"/>
</dbReference>
<dbReference type="InterPro" id="IPR021109">
    <property type="entry name" value="Peptidase_aspartic_dom_sf"/>
</dbReference>
<dbReference type="InterPro" id="IPR036397">
    <property type="entry name" value="RNaseH_sf"/>
</dbReference>